<dbReference type="InParanoid" id="A0A3N7FVN5"/>
<dbReference type="AlphaFoldDB" id="A0A3N7FVN5"/>
<dbReference type="Proteomes" id="UP000006729">
    <property type="component" value="Chromosome 12"/>
</dbReference>
<dbReference type="Pfam" id="PF03478">
    <property type="entry name" value="Beta-prop_KIB1-4"/>
    <property type="match status" value="1"/>
</dbReference>
<organism evidence="2 3">
    <name type="scientific">Populus trichocarpa</name>
    <name type="common">Western balsam poplar</name>
    <name type="synonym">Populus balsamifera subsp. trichocarpa</name>
    <dbReference type="NCBI Taxonomy" id="3694"/>
    <lineage>
        <taxon>Eukaryota</taxon>
        <taxon>Viridiplantae</taxon>
        <taxon>Streptophyta</taxon>
        <taxon>Embryophyta</taxon>
        <taxon>Tracheophyta</taxon>
        <taxon>Spermatophyta</taxon>
        <taxon>Magnoliopsida</taxon>
        <taxon>eudicotyledons</taxon>
        <taxon>Gunneridae</taxon>
        <taxon>Pentapetalae</taxon>
        <taxon>rosids</taxon>
        <taxon>fabids</taxon>
        <taxon>Malpighiales</taxon>
        <taxon>Salicaceae</taxon>
        <taxon>Saliceae</taxon>
        <taxon>Populus</taxon>
    </lineage>
</organism>
<keyword evidence="3" id="KW-1185">Reference proteome</keyword>
<reference evidence="2 3" key="1">
    <citation type="journal article" date="2006" name="Science">
        <title>The genome of black cottonwood, Populus trichocarpa (Torr. &amp; Gray).</title>
        <authorList>
            <person name="Tuskan G.A."/>
            <person name="Difazio S."/>
            <person name="Jansson S."/>
            <person name="Bohlmann J."/>
            <person name="Grigoriev I."/>
            <person name="Hellsten U."/>
            <person name="Putnam N."/>
            <person name="Ralph S."/>
            <person name="Rombauts S."/>
            <person name="Salamov A."/>
            <person name="Schein J."/>
            <person name="Sterck L."/>
            <person name="Aerts A."/>
            <person name="Bhalerao R.R."/>
            <person name="Bhalerao R.P."/>
            <person name="Blaudez D."/>
            <person name="Boerjan W."/>
            <person name="Brun A."/>
            <person name="Brunner A."/>
            <person name="Busov V."/>
            <person name="Campbell M."/>
            <person name="Carlson J."/>
            <person name="Chalot M."/>
            <person name="Chapman J."/>
            <person name="Chen G.L."/>
            <person name="Cooper D."/>
            <person name="Coutinho P.M."/>
            <person name="Couturier J."/>
            <person name="Covert S."/>
            <person name="Cronk Q."/>
            <person name="Cunningham R."/>
            <person name="Davis J."/>
            <person name="Degroeve S."/>
            <person name="Dejardin A."/>
            <person name="Depamphilis C."/>
            <person name="Detter J."/>
            <person name="Dirks B."/>
            <person name="Dubchak I."/>
            <person name="Duplessis S."/>
            <person name="Ehlting J."/>
            <person name="Ellis B."/>
            <person name="Gendler K."/>
            <person name="Goodstein D."/>
            <person name="Gribskov M."/>
            <person name="Grimwood J."/>
            <person name="Groover A."/>
            <person name="Gunter L."/>
            <person name="Hamberger B."/>
            <person name="Heinze B."/>
            <person name="Helariutta Y."/>
            <person name="Henrissat B."/>
            <person name="Holligan D."/>
            <person name="Holt R."/>
            <person name="Huang W."/>
            <person name="Islam-Faridi N."/>
            <person name="Jones S."/>
            <person name="Jones-Rhoades M."/>
            <person name="Jorgensen R."/>
            <person name="Joshi C."/>
            <person name="Kangasjarvi J."/>
            <person name="Karlsson J."/>
            <person name="Kelleher C."/>
            <person name="Kirkpatrick R."/>
            <person name="Kirst M."/>
            <person name="Kohler A."/>
            <person name="Kalluri U."/>
            <person name="Larimer F."/>
            <person name="Leebens-Mack J."/>
            <person name="Leple J.C."/>
            <person name="Locascio P."/>
            <person name="Lou Y."/>
            <person name="Lucas S."/>
            <person name="Martin F."/>
            <person name="Montanini B."/>
            <person name="Napoli C."/>
            <person name="Nelson D.R."/>
            <person name="Nelson C."/>
            <person name="Nieminen K."/>
            <person name="Nilsson O."/>
            <person name="Pereda V."/>
            <person name="Peter G."/>
            <person name="Philippe R."/>
            <person name="Pilate G."/>
            <person name="Poliakov A."/>
            <person name="Razumovskaya J."/>
            <person name="Richardson P."/>
            <person name="Rinaldi C."/>
            <person name="Ritland K."/>
            <person name="Rouze P."/>
            <person name="Ryaboy D."/>
            <person name="Schmutz J."/>
            <person name="Schrader J."/>
            <person name="Segerman B."/>
            <person name="Shin H."/>
            <person name="Siddiqui A."/>
            <person name="Sterky F."/>
            <person name="Terry A."/>
            <person name="Tsai C.J."/>
            <person name="Uberbacher E."/>
            <person name="Unneberg P."/>
            <person name="Vahala J."/>
            <person name="Wall K."/>
            <person name="Wessler S."/>
            <person name="Yang G."/>
            <person name="Yin T."/>
            <person name="Douglas C."/>
            <person name="Marra M."/>
            <person name="Sandberg G."/>
            <person name="Van de Peer Y."/>
            <person name="Rokhsar D."/>
        </authorList>
    </citation>
    <scope>NUCLEOTIDE SEQUENCE [LARGE SCALE GENOMIC DNA]</scope>
    <source>
        <strain evidence="3">cv. Nisqually</strain>
    </source>
</reference>
<evidence type="ECO:0000259" key="1">
    <source>
        <dbReference type="Pfam" id="PF03478"/>
    </source>
</evidence>
<dbReference type="InterPro" id="IPR005174">
    <property type="entry name" value="KIB1-4_b-propeller"/>
</dbReference>
<evidence type="ECO:0000313" key="3">
    <source>
        <dbReference type="Proteomes" id="UP000006729"/>
    </source>
</evidence>
<dbReference type="OMA" id="KRDRIYF"/>
<evidence type="ECO:0000313" key="2">
    <source>
        <dbReference type="EMBL" id="RQO98572.1"/>
    </source>
</evidence>
<proteinExistence type="predicted"/>
<dbReference type="STRING" id="3694.A0A3N7FVN5"/>
<gene>
    <name evidence="2" type="ORF">POPTR_012G106750</name>
</gene>
<name>A0A3N7FVN5_POPTR</name>
<accession>A0A3N7FVN5</accession>
<dbReference type="Gramene" id="Potri.012G106750.1.v4.1">
    <property type="protein sequence ID" value="Potri.012G106750.1.v4.1"/>
    <property type="gene ID" value="Potri.012G106750.v4.1"/>
</dbReference>
<dbReference type="PANTHER" id="PTHR40891:SF1">
    <property type="entry name" value="DUF295 DOMAIN-CONTAINING PROTEIN"/>
    <property type="match status" value="1"/>
</dbReference>
<dbReference type="EMBL" id="CM009301">
    <property type="protein sequence ID" value="RQO98572.1"/>
    <property type="molecule type" value="Genomic_DNA"/>
</dbReference>
<protein>
    <recommendedName>
        <fullName evidence="1">KIB1-4 beta-propeller domain-containing protein</fullName>
    </recommendedName>
</protein>
<sequence length="329" mass="37324">MEVNTTEEEEEQSLQCWPPAVGLLPCLVFFHGSSEKGQTFYDISECRCHVKNIPGLQGKLIGTCSYGWLVIAGDSISDDCFLLNPISTKKIQLPSLAPDFTWTDCVLSSPPHRPECVVMFLNFGYGILNVKSCKPGDVEWTGQDLELHDEWFDDSDCGVSVGVHNGDIYILTCYEHLYSVKFNKSCGITLVDLKVDDRTSPLTRKFHSYCPTYLVETCGEFLRVHCYILHGQLMDISVYKLDFNERVWIRIKNLKDQAIFIGSSGAQVLACSTKESRIQGNRIYLTLPEDRTLYVYDLDLCGLEVCLPCPNVKADWIQNDWILPLFEDK</sequence>
<feature type="domain" description="KIB1-4 beta-propeller" evidence="1">
    <location>
        <begin position="40"/>
        <end position="297"/>
    </location>
</feature>
<dbReference type="PANTHER" id="PTHR40891">
    <property type="entry name" value="DUF295 DOMAIN-CONTAINING PROTEIN"/>
    <property type="match status" value="1"/>
</dbReference>